<organism evidence="2 3">
    <name type="scientific">Microlunatus parietis</name>
    <dbReference type="NCBI Taxonomy" id="682979"/>
    <lineage>
        <taxon>Bacteria</taxon>
        <taxon>Bacillati</taxon>
        <taxon>Actinomycetota</taxon>
        <taxon>Actinomycetes</taxon>
        <taxon>Propionibacteriales</taxon>
        <taxon>Propionibacteriaceae</taxon>
        <taxon>Microlunatus</taxon>
    </lineage>
</organism>
<dbReference type="AlphaFoldDB" id="A0A7Y9IEK6"/>
<accession>A0A7Y9IEK6</accession>
<evidence type="ECO:0000313" key="3">
    <source>
        <dbReference type="Proteomes" id="UP000569914"/>
    </source>
</evidence>
<protein>
    <submittedName>
        <fullName evidence="2">Uncharacterized protein</fullName>
    </submittedName>
</protein>
<evidence type="ECO:0000256" key="1">
    <source>
        <dbReference type="SAM" id="MobiDB-lite"/>
    </source>
</evidence>
<evidence type="ECO:0000313" key="2">
    <source>
        <dbReference type="EMBL" id="NYE75365.1"/>
    </source>
</evidence>
<name>A0A7Y9IEK6_9ACTN</name>
<reference evidence="2 3" key="1">
    <citation type="submission" date="2020-07" db="EMBL/GenBank/DDBJ databases">
        <title>Sequencing the genomes of 1000 actinobacteria strains.</title>
        <authorList>
            <person name="Klenk H.-P."/>
        </authorList>
    </citation>
    <scope>NUCLEOTIDE SEQUENCE [LARGE SCALE GENOMIC DNA]</scope>
    <source>
        <strain evidence="2 3">DSM 22083</strain>
    </source>
</reference>
<sequence length="35" mass="4042">MDQTRQKIPYWAFGPTEAPPTGHYRSDTPQKPLLL</sequence>
<dbReference type="Proteomes" id="UP000569914">
    <property type="component" value="Unassembled WGS sequence"/>
</dbReference>
<keyword evidence="3" id="KW-1185">Reference proteome</keyword>
<gene>
    <name evidence="2" type="ORF">BKA15_006694</name>
</gene>
<comment type="caution">
    <text evidence="2">The sequence shown here is derived from an EMBL/GenBank/DDBJ whole genome shotgun (WGS) entry which is preliminary data.</text>
</comment>
<proteinExistence type="predicted"/>
<feature type="region of interest" description="Disordered" evidence="1">
    <location>
        <begin position="1"/>
        <end position="35"/>
    </location>
</feature>
<dbReference type="EMBL" id="JACCBU010000001">
    <property type="protein sequence ID" value="NYE75365.1"/>
    <property type="molecule type" value="Genomic_DNA"/>
</dbReference>